<gene>
    <name evidence="1" type="ORF">SR41_04695</name>
</gene>
<dbReference type="Proteomes" id="UP000033203">
    <property type="component" value="Unassembled WGS sequence"/>
</dbReference>
<protein>
    <recommendedName>
        <fullName evidence="3">DUF3253 domain-containing protein</fullName>
    </recommendedName>
</protein>
<dbReference type="InterPro" id="IPR021660">
    <property type="entry name" value="DUF3253"/>
</dbReference>
<accession>A0A0D1MAH3</accession>
<dbReference type="InterPro" id="IPR036388">
    <property type="entry name" value="WH-like_DNA-bd_sf"/>
</dbReference>
<reference evidence="1 2" key="1">
    <citation type="submission" date="2015-01" db="EMBL/GenBank/DDBJ databases">
        <title>Genome of Sphingomonas taxi strain 30a.</title>
        <authorList>
            <person name="Eevers N."/>
            <person name="Van Hamme J."/>
            <person name="Bottos E."/>
            <person name="Weyens N."/>
            <person name="Vangronsveld J."/>
        </authorList>
    </citation>
    <scope>NUCLEOTIDE SEQUENCE [LARGE SCALE GENOMIC DNA]</scope>
    <source>
        <strain evidence="1 2">30a</strain>
    </source>
</reference>
<name>A0A0D1MAH3_9SPHN</name>
<evidence type="ECO:0000313" key="1">
    <source>
        <dbReference type="EMBL" id="KIU29405.1"/>
    </source>
</evidence>
<proteinExistence type="predicted"/>
<evidence type="ECO:0000313" key="2">
    <source>
        <dbReference type="Proteomes" id="UP000033203"/>
    </source>
</evidence>
<dbReference type="PATRIC" id="fig|1549858.7.peg.112"/>
<dbReference type="Gene3D" id="1.10.10.10">
    <property type="entry name" value="Winged helix-like DNA-binding domain superfamily/Winged helix DNA-binding domain"/>
    <property type="match status" value="1"/>
</dbReference>
<dbReference type="AlphaFoldDB" id="A0A0D1MAH3"/>
<dbReference type="EMBL" id="JXTP01000018">
    <property type="protein sequence ID" value="KIU29405.1"/>
    <property type="molecule type" value="Genomic_DNA"/>
</dbReference>
<dbReference type="Pfam" id="PF11625">
    <property type="entry name" value="DUF3253"/>
    <property type="match status" value="1"/>
</dbReference>
<dbReference type="InterPro" id="IPR036390">
    <property type="entry name" value="WH_DNA-bd_sf"/>
</dbReference>
<sequence length="70" mass="7428">MLLASRAADATVCPSEVARAIAPEGWRAAMPSVHAAVDTLVEEGRVQLSWKGKTLAKRSGPYRIGRAVVP</sequence>
<evidence type="ECO:0008006" key="3">
    <source>
        <dbReference type="Google" id="ProtNLM"/>
    </source>
</evidence>
<organism evidence="1 2">
    <name type="scientific">Sphingomonas melonis</name>
    <dbReference type="NCBI Taxonomy" id="152682"/>
    <lineage>
        <taxon>Bacteria</taxon>
        <taxon>Pseudomonadati</taxon>
        <taxon>Pseudomonadota</taxon>
        <taxon>Alphaproteobacteria</taxon>
        <taxon>Sphingomonadales</taxon>
        <taxon>Sphingomonadaceae</taxon>
        <taxon>Sphingomonas</taxon>
    </lineage>
</organism>
<dbReference type="SUPFAM" id="SSF46785">
    <property type="entry name" value="Winged helix' DNA-binding domain"/>
    <property type="match status" value="1"/>
</dbReference>
<comment type="caution">
    <text evidence="1">The sequence shown here is derived from an EMBL/GenBank/DDBJ whole genome shotgun (WGS) entry which is preliminary data.</text>
</comment>